<dbReference type="KEGG" id="tje:TJEJU_2214"/>
<organism evidence="2 3">
    <name type="scientific">Tenacibaculum jejuense</name>
    <dbReference type="NCBI Taxonomy" id="584609"/>
    <lineage>
        <taxon>Bacteria</taxon>
        <taxon>Pseudomonadati</taxon>
        <taxon>Bacteroidota</taxon>
        <taxon>Flavobacteriia</taxon>
        <taxon>Flavobacteriales</taxon>
        <taxon>Flavobacteriaceae</taxon>
        <taxon>Tenacibaculum</taxon>
    </lineage>
</organism>
<keyword evidence="3" id="KW-1185">Reference proteome</keyword>
<dbReference type="InterPro" id="IPR051262">
    <property type="entry name" value="SMP-30/CGR1_Lactonase"/>
</dbReference>
<dbReference type="PANTHER" id="PTHR47572:SF4">
    <property type="entry name" value="LACTONASE DRP35"/>
    <property type="match status" value="1"/>
</dbReference>
<dbReference type="EMBL" id="LT899436">
    <property type="protein sequence ID" value="SNR15903.1"/>
    <property type="molecule type" value="Genomic_DNA"/>
</dbReference>
<gene>
    <name evidence="2" type="ORF">TJEJU_2214</name>
</gene>
<dbReference type="SUPFAM" id="SSF63829">
    <property type="entry name" value="Calcium-dependent phosphotriesterase"/>
    <property type="match status" value="1"/>
</dbReference>
<keyword evidence="1" id="KW-1133">Transmembrane helix</keyword>
<dbReference type="Gene3D" id="2.120.10.30">
    <property type="entry name" value="TolB, C-terminal domain"/>
    <property type="match status" value="2"/>
</dbReference>
<feature type="transmembrane region" description="Helical" evidence="1">
    <location>
        <begin position="7"/>
        <end position="25"/>
    </location>
</feature>
<evidence type="ECO:0008006" key="4">
    <source>
        <dbReference type="Google" id="ProtNLM"/>
    </source>
</evidence>
<dbReference type="AlphaFoldDB" id="A0A238U9M0"/>
<dbReference type="RefSeq" id="WP_095072044.1">
    <property type="nucleotide sequence ID" value="NZ_LT899436.1"/>
</dbReference>
<dbReference type="PANTHER" id="PTHR47572">
    <property type="entry name" value="LIPOPROTEIN-RELATED"/>
    <property type="match status" value="1"/>
</dbReference>
<proteinExistence type="predicted"/>
<keyword evidence="1" id="KW-0472">Membrane</keyword>
<accession>A0A238U9M0</accession>
<reference evidence="2 3" key="1">
    <citation type="submission" date="2017-07" db="EMBL/GenBank/DDBJ databases">
        <authorList>
            <person name="Sun Z.S."/>
            <person name="Albrecht U."/>
            <person name="Echele G."/>
            <person name="Lee C.C."/>
        </authorList>
    </citation>
    <scope>NUCLEOTIDE SEQUENCE [LARGE SCALE GENOMIC DNA]</scope>
    <source>
        <strain evidence="3">type strain: KCTC 22618</strain>
    </source>
</reference>
<name>A0A238U9M0_9FLAO</name>
<evidence type="ECO:0000313" key="2">
    <source>
        <dbReference type="EMBL" id="SNR15903.1"/>
    </source>
</evidence>
<evidence type="ECO:0000256" key="1">
    <source>
        <dbReference type="SAM" id="Phobius"/>
    </source>
</evidence>
<dbReference type="Proteomes" id="UP000215214">
    <property type="component" value="Chromosome TJEJU"/>
</dbReference>
<sequence>MIKSQKNYFNFSIRIIPIIIITFAFTQCKKDIEEREPLVETVIPNFSGNDAIAIDPNGNIIVSEYGRFLNTGGTGTKLFKITNTGIVTDSITNLSGPLGNGIDSKGNIYVNDANNTANGQLLKISPNGNRNILATISGWPSGLALDKDDNIYTTNFIEPNIHKITPKGNISIFASDPRLAGCVGIDFDSKGNLIVANFATAEILSITVEGIVSSITTIPDIVISGFGIGYMTVLDDTVFATGVAVNKIFSVSLKTGAISELVGTGNAETKDGNFAEASFNGPNGITVDVKNRVLYVSEFGQQGGLRKIYLPNDI</sequence>
<protein>
    <recommendedName>
        <fullName evidence="4">Lipoprotein</fullName>
    </recommendedName>
</protein>
<dbReference type="InterPro" id="IPR011042">
    <property type="entry name" value="6-blade_b-propeller_TolB-like"/>
</dbReference>
<keyword evidence="1" id="KW-0812">Transmembrane</keyword>
<dbReference type="OrthoDB" id="1156241at2"/>
<evidence type="ECO:0000313" key="3">
    <source>
        <dbReference type="Proteomes" id="UP000215214"/>
    </source>
</evidence>